<evidence type="ECO:0000313" key="1">
    <source>
        <dbReference type="EMBL" id="CAK7346472.1"/>
    </source>
</evidence>
<dbReference type="Pfam" id="PF12796">
    <property type="entry name" value="Ank_2"/>
    <property type="match status" value="1"/>
</dbReference>
<dbReference type="EMBL" id="CAWUPB010001173">
    <property type="protein sequence ID" value="CAK7346472.1"/>
    <property type="molecule type" value="Genomic_DNA"/>
</dbReference>
<dbReference type="InterPro" id="IPR036770">
    <property type="entry name" value="Ankyrin_rpt-contain_sf"/>
</dbReference>
<dbReference type="SUPFAM" id="SSF48403">
    <property type="entry name" value="Ankyrin repeat"/>
    <property type="match status" value="1"/>
</dbReference>
<dbReference type="PANTHER" id="PTHR46224">
    <property type="entry name" value="ANKYRIN REPEAT FAMILY PROTEIN"/>
    <property type="match status" value="1"/>
</dbReference>
<dbReference type="Proteomes" id="UP001314170">
    <property type="component" value="Unassembled WGS sequence"/>
</dbReference>
<dbReference type="Gene3D" id="1.25.40.20">
    <property type="entry name" value="Ankyrin repeat-containing domain"/>
    <property type="match status" value="2"/>
</dbReference>
<keyword evidence="2" id="KW-1185">Reference proteome</keyword>
<evidence type="ECO:0008006" key="3">
    <source>
        <dbReference type="Google" id="ProtNLM"/>
    </source>
</evidence>
<reference evidence="1 2" key="1">
    <citation type="submission" date="2024-01" db="EMBL/GenBank/DDBJ databases">
        <authorList>
            <person name="Waweru B."/>
        </authorList>
    </citation>
    <scope>NUCLEOTIDE SEQUENCE [LARGE SCALE GENOMIC DNA]</scope>
</reference>
<sequence>MGDGLAETVANIKDSNGRTALHFAAVGGRTHACRYLMAEAKVDVNARVGKGATPLHYSIPTYHYPTAVHLRENGAKPNGATDKGLTPMHFAVKRCCF</sequence>
<protein>
    <recommendedName>
        <fullName evidence="3">Ankyrin repeat protein</fullName>
    </recommendedName>
</protein>
<dbReference type="AlphaFoldDB" id="A0AAV1S6G6"/>
<evidence type="ECO:0000313" key="2">
    <source>
        <dbReference type="Proteomes" id="UP001314170"/>
    </source>
</evidence>
<dbReference type="InterPro" id="IPR002110">
    <property type="entry name" value="Ankyrin_rpt"/>
</dbReference>
<gene>
    <name evidence="1" type="ORF">DCAF_LOCUS19149</name>
</gene>
<name>A0AAV1S6G6_9ROSI</name>
<proteinExistence type="predicted"/>
<organism evidence="1 2">
    <name type="scientific">Dovyalis caffra</name>
    <dbReference type="NCBI Taxonomy" id="77055"/>
    <lineage>
        <taxon>Eukaryota</taxon>
        <taxon>Viridiplantae</taxon>
        <taxon>Streptophyta</taxon>
        <taxon>Embryophyta</taxon>
        <taxon>Tracheophyta</taxon>
        <taxon>Spermatophyta</taxon>
        <taxon>Magnoliopsida</taxon>
        <taxon>eudicotyledons</taxon>
        <taxon>Gunneridae</taxon>
        <taxon>Pentapetalae</taxon>
        <taxon>rosids</taxon>
        <taxon>fabids</taxon>
        <taxon>Malpighiales</taxon>
        <taxon>Salicaceae</taxon>
        <taxon>Flacourtieae</taxon>
        <taxon>Dovyalis</taxon>
    </lineage>
</organism>
<dbReference type="SMART" id="SM00248">
    <property type="entry name" value="ANK"/>
    <property type="match status" value="2"/>
</dbReference>
<accession>A0AAV1S6G6</accession>
<dbReference type="PANTHER" id="PTHR46224:SF67">
    <property type="entry name" value="HSP70-HSP90 ORGANIZING PROTEIN 3-LIKE"/>
    <property type="match status" value="1"/>
</dbReference>
<dbReference type="InterPro" id="IPR051616">
    <property type="entry name" value="Cul2-RING_E3_ligase_SR"/>
</dbReference>
<comment type="caution">
    <text evidence="1">The sequence shown here is derived from an EMBL/GenBank/DDBJ whole genome shotgun (WGS) entry which is preliminary data.</text>
</comment>